<dbReference type="EMBL" id="MU266341">
    <property type="protein sequence ID" value="KAH7929456.1"/>
    <property type="molecule type" value="Genomic_DNA"/>
</dbReference>
<proteinExistence type="predicted"/>
<reference evidence="1" key="1">
    <citation type="journal article" date="2021" name="New Phytol.">
        <title>Evolutionary innovations through gain and loss of genes in the ectomycorrhizal Boletales.</title>
        <authorList>
            <person name="Wu G."/>
            <person name="Miyauchi S."/>
            <person name="Morin E."/>
            <person name="Kuo A."/>
            <person name="Drula E."/>
            <person name="Varga T."/>
            <person name="Kohler A."/>
            <person name="Feng B."/>
            <person name="Cao Y."/>
            <person name="Lipzen A."/>
            <person name="Daum C."/>
            <person name="Hundley H."/>
            <person name="Pangilinan J."/>
            <person name="Johnson J."/>
            <person name="Barry K."/>
            <person name="LaButti K."/>
            <person name="Ng V."/>
            <person name="Ahrendt S."/>
            <person name="Min B."/>
            <person name="Choi I.G."/>
            <person name="Park H."/>
            <person name="Plett J.M."/>
            <person name="Magnuson J."/>
            <person name="Spatafora J.W."/>
            <person name="Nagy L.G."/>
            <person name="Henrissat B."/>
            <person name="Grigoriev I.V."/>
            <person name="Yang Z.L."/>
            <person name="Xu J."/>
            <person name="Martin F.M."/>
        </authorList>
    </citation>
    <scope>NUCLEOTIDE SEQUENCE</scope>
    <source>
        <strain evidence="1">KUC20120723A-06</strain>
    </source>
</reference>
<name>A0ACB8BV94_9AGAM</name>
<gene>
    <name evidence="1" type="ORF">BV22DRAFT_1143330</name>
</gene>
<accession>A0ACB8BV94</accession>
<sequence>MRKSLLCSLVALYAPLGGLAAPPQAVLKAPSPGVDQLHGRFLHISDMHPDPHYKSGASQSSGCHRKKPKDERRSGYYGTPFSECDSPFSLTNFTFDFLDEHWSDEIDFVIWTGDNARHDNDEELPRTLDEIYDLNRVIAGRMEEVFLRKGIPVVPSLGNNDISPAGPNEIIDEFSLIWKPFIPSVSYPAFRQGAYFSVEVIPDAVAVISLNTMYFFNSNKGHVPPSADNYFSECYYRFTELSLRFQDTILGNLFGFFFIEADDLLIGAGDESVKPSITKNTNLFETLITDFSQLPAPLKKVNYDEYAVVNVNPSVVPNPYLPSFRVFAYNVTEISSLFENVHADKEDIKIAGERKRDRRHGNPGKEASECSTEPYRDSWRCRLGEPWHSDRDAPSRRNKLWSPLGYAQYYLPKLDEYNERRKPKFKLEYLTFPISALHPWKDRDGGGGKTMSATPPIPLRNLPKALRSGDVTESKYAPYGMADLTIPSWIELGQRLGNEEEKKLRKRFRKYMYMGGEEG</sequence>
<evidence type="ECO:0000313" key="2">
    <source>
        <dbReference type="Proteomes" id="UP000790709"/>
    </source>
</evidence>
<keyword evidence="2" id="KW-1185">Reference proteome</keyword>
<evidence type="ECO:0000313" key="1">
    <source>
        <dbReference type="EMBL" id="KAH7929456.1"/>
    </source>
</evidence>
<dbReference type="Proteomes" id="UP000790709">
    <property type="component" value="Unassembled WGS sequence"/>
</dbReference>
<protein>
    <submittedName>
        <fullName evidence="1">Uncharacterized protein</fullName>
    </submittedName>
</protein>
<organism evidence="1 2">
    <name type="scientific">Leucogyrophana mollusca</name>
    <dbReference type="NCBI Taxonomy" id="85980"/>
    <lineage>
        <taxon>Eukaryota</taxon>
        <taxon>Fungi</taxon>
        <taxon>Dikarya</taxon>
        <taxon>Basidiomycota</taxon>
        <taxon>Agaricomycotina</taxon>
        <taxon>Agaricomycetes</taxon>
        <taxon>Agaricomycetidae</taxon>
        <taxon>Boletales</taxon>
        <taxon>Boletales incertae sedis</taxon>
        <taxon>Leucogyrophana</taxon>
    </lineage>
</organism>
<comment type="caution">
    <text evidence="1">The sequence shown here is derived from an EMBL/GenBank/DDBJ whole genome shotgun (WGS) entry which is preliminary data.</text>
</comment>